<feature type="domain" description="Response regulatory" evidence="11">
    <location>
        <begin position="3"/>
        <end position="123"/>
    </location>
</feature>
<evidence type="ECO:0000313" key="13">
    <source>
        <dbReference type="Proteomes" id="UP000219072"/>
    </source>
</evidence>
<evidence type="ECO:0000256" key="10">
    <source>
        <dbReference type="PROSITE-ProRule" id="PRU00169"/>
    </source>
</evidence>
<dbReference type="CDD" id="cd19925">
    <property type="entry name" value="REC_citrate_TCS"/>
    <property type="match status" value="1"/>
</dbReference>
<evidence type="ECO:0000256" key="7">
    <source>
        <dbReference type="ARBA" id="ARBA00023159"/>
    </source>
</evidence>
<evidence type="ECO:0000313" key="12">
    <source>
        <dbReference type="EMBL" id="SOD61367.1"/>
    </source>
</evidence>
<dbReference type="Pfam" id="PF00072">
    <property type="entry name" value="Response_reg"/>
    <property type="match status" value="1"/>
</dbReference>
<protein>
    <recommendedName>
        <fullName evidence="9">Transcriptional regulatory protein</fullName>
    </recommendedName>
</protein>
<evidence type="ECO:0000259" key="11">
    <source>
        <dbReference type="PROSITE" id="PS50110"/>
    </source>
</evidence>
<evidence type="ECO:0000256" key="1">
    <source>
        <dbReference type="ARBA" id="ARBA00004496"/>
    </source>
</evidence>
<dbReference type="SUPFAM" id="SSF52172">
    <property type="entry name" value="CheY-like"/>
    <property type="match status" value="1"/>
</dbReference>
<dbReference type="InterPro" id="IPR005471">
    <property type="entry name" value="Tscrpt_reg_IclR_N"/>
</dbReference>
<dbReference type="InterPro" id="IPR024187">
    <property type="entry name" value="Sig_transdc_resp-reg_cit/mal"/>
</dbReference>
<dbReference type="OrthoDB" id="7187989at2"/>
<evidence type="ECO:0000256" key="9">
    <source>
        <dbReference type="PIRNR" id="PIRNR006171"/>
    </source>
</evidence>
<dbReference type="GO" id="GO:0003700">
    <property type="term" value="F:DNA-binding transcription factor activity"/>
    <property type="evidence" value="ECO:0007669"/>
    <property type="project" value="InterPro"/>
</dbReference>
<dbReference type="GO" id="GO:0003677">
    <property type="term" value="F:DNA binding"/>
    <property type="evidence" value="ECO:0007669"/>
    <property type="project" value="UniProtKB-KW"/>
</dbReference>
<keyword evidence="8 9" id="KW-0804">Transcription</keyword>
<proteinExistence type="predicted"/>
<organism evidence="12 13">
    <name type="scientific">Streptomyces zhaozhouensis</name>
    <dbReference type="NCBI Taxonomy" id="1300267"/>
    <lineage>
        <taxon>Bacteria</taxon>
        <taxon>Bacillati</taxon>
        <taxon>Actinomycetota</taxon>
        <taxon>Actinomycetes</taxon>
        <taxon>Kitasatosporales</taxon>
        <taxon>Streptomycetaceae</taxon>
        <taxon>Streptomyces</taxon>
    </lineage>
</organism>
<comment type="subcellular location">
    <subcellularLocation>
        <location evidence="1 9">Cytoplasm</location>
    </subcellularLocation>
</comment>
<sequence>MISVLVVDDDFMVARLHRKLVERTPGFTAAGEAHTGAEALSAVARLRPDLVLLDLYLPDLSGLEVLRRLRAADDTAGAEPDVLVVTAAREVDSVRGALRGGAVHYLIKPFDGPVLQERLRDYARRRGQLAALDAPGQDDVDRVFGAAAVSRLPKGLSRESAALVRRALTEAGGDLSATECAERSGLSRASARRYLEYWVSTGRAGVSLRYGATGRPERRFHWSGG</sequence>
<dbReference type="InterPro" id="IPR001789">
    <property type="entry name" value="Sig_transdc_resp-reg_receiver"/>
</dbReference>
<dbReference type="GO" id="GO:0005737">
    <property type="term" value="C:cytoplasm"/>
    <property type="evidence" value="ECO:0007669"/>
    <property type="project" value="UniProtKB-SubCell"/>
</dbReference>
<keyword evidence="5 9" id="KW-0805">Transcription regulation</keyword>
<dbReference type="PANTHER" id="PTHR45526:SF1">
    <property type="entry name" value="TRANSCRIPTIONAL REGULATORY PROTEIN DCUR-RELATED"/>
    <property type="match status" value="1"/>
</dbReference>
<accession>A0A286DRQ2</accession>
<dbReference type="EMBL" id="OCNE01000003">
    <property type="protein sequence ID" value="SOD61367.1"/>
    <property type="molecule type" value="Genomic_DNA"/>
</dbReference>
<evidence type="ECO:0000256" key="8">
    <source>
        <dbReference type="ARBA" id="ARBA00023163"/>
    </source>
</evidence>
<dbReference type="Pfam" id="PF09339">
    <property type="entry name" value="HTH_IclR"/>
    <property type="match status" value="1"/>
</dbReference>
<dbReference type="Gene3D" id="3.40.50.2300">
    <property type="match status" value="1"/>
</dbReference>
<evidence type="ECO:0000256" key="4">
    <source>
        <dbReference type="ARBA" id="ARBA00023012"/>
    </source>
</evidence>
<evidence type="ECO:0000256" key="3">
    <source>
        <dbReference type="ARBA" id="ARBA00022553"/>
    </source>
</evidence>
<dbReference type="AlphaFoldDB" id="A0A286DRQ2"/>
<dbReference type="PIRSF" id="PIRSF006171">
    <property type="entry name" value="RR_citrat_malat"/>
    <property type="match status" value="1"/>
</dbReference>
<keyword evidence="13" id="KW-1185">Reference proteome</keyword>
<dbReference type="GO" id="GO:0000156">
    <property type="term" value="F:phosphorelay response regulator activity"/>
    <property type="evidence" value="ECO:0007669"/>
    <property type="project" value="TreeGrafter"/>
</dbReference>
<keyword evidence="6 9" id="KW-0238">DNA-binding</keyword>
<name>A0A286DRQ2_9ACTN</name>
<dbReference type="SMART" id="SM00448">
    <property type="entry name" value="REC"/>
    <property type="match status" value="1"/>
</dbReference>
<evidence type="ECO:0000256" key="5">
    <source>
        <dbReference type="ARBA" id="ARBA00023015"/>
    </source>
</evidence>
<dbReference type="InterPro" id="IPR051271">
    <property type="entry name" value="2C-system_Tx_regulators"/>
</dbReference>
<evidence type="ECO:0000256" key="2">
    <source>
        <dbReference type="ARBA" id="ARBA00022490"/>
    </source>
</evidence>
<dbReference type="RefSeq" id="WP_097230023.1">
    <property type="nucleotide sequence ID" value="NZ_OCNE01000003.1"/>
</dbReference>
<keyword evidence="2 9" id="KW-0963">Cytoplasm</keyword>
<gene>
    <name evidence="12" type="ORF">SAMN06297387_103117</name>
</gene>
<reference evidence="12 13" key="1">
    <citation type="submission" date="2017-09" db="EMBL/GenBank/DDBJ databases">
        <authorList>
            <person name="Ehlers B."/>
            <person name="Leendertz F.H."/>
        </authorList>
    </citation>
    <scope>NUCLEOTIDE SEQUENCE [LARGE SCALE GENOMIC DNA]</scope>
    <source>
        <strain evidence="12 13">CGMCC 4.7095</strain>
    </source>
</reference>
<dbReference type="InterPro" id="IPR011006">
    <property type="entry name" value="CheY-like_superfamily"/>
</dbReference>
<keyword evidence="4 9" id="KW-0902">Two-component regulatory system</keyword>
<keyword evidence="7 9" id="KW-0010">Activator</keyword>
<keyword evidence="3 10" id="KW-0597">Phosphoprotein</keyword>
<dbReference type="PANTHER" id="PTHR45526">
    <property type="entry name" value="TRANSCRIPTIONAL REGULATORY PROTEIN DPIA"/>
    <property type="match status" value="1"/>
</dbReference>
<feature type="modified residue" description="4-aspartylphosphate" evidence="10">
    <location>
        <position position="54"/>
    </location>
</feature>
<dbReference type="PROSITE" id="PS50110">
    <property type="entry name" value="RESPONSE_REGULATORY"/>
    <property type="match status" value="1"/>
</dbReference>
<dbReference type="Proteomes" id="UP000219072">
    <property type="component" value="Unassembled WGS sequence"/>
</dbReference>
<evidence type="ECO:0000256" key="6">
    <source>
        <dbReference type="ARBA" id="ARBA00023125"/>
    </source>
</evidence>